<evidence type="ECO:0000256" key="1">
    <source>
        <dbReference type="SAM" id="MobiDB-lite"/>
    </source>
</evidence>
<dbReference type="Proteomes" id="UP000199017">
    <property type="component" value="Unassembled WGS sequence"/>
</dbReference>
<dbReference type="OrthoDB" id="1799385at2"/>
<evidence type="ECO:0000313" key="3">
    <source>
        <dbReference type="Proteomes" id="UP000199017"/>
    </source>
</evidence>
<protein>
    <recommendedName>
        <fullName evidence="4">Coat F domain-containing protein</fullName>
    </recommendedName>
</protein>
<keyword evidence="3" id="KW-1185">Reference proteome</keyword>
<feature type="region of interest" description="Disordered" evidence="1">
    <location>
        <begin position="1"/>
        <end position="21"/>
    </location>
</feature>
<dbReference type="EMBL" id="FNDU01000002">
    <property type="protein sequence ID" value="SDH68765.1"/>
    <property type="molecule type" value="Genomic_DNA"/>
</dbReference>
<sequence>MDQQQQQNQNQQQVMPQPPQHVTVKDHLYLSDMLSWNLNAAKKAAFFAKQCTDMDIKQELEKTAQMHERHYQQLITHLQSGNQPIQPNTN</sequence>
<dbReference type="STRING" id="930129.SAMN05216352_102209"/>
<dbReference type="RefSeq" id="WP_091581289.1">
    <property type="nucleotide sequence ID" value="NZ_FNDU01000002.1"/>
</dbReference>
<evidence type="ECO:0000313" key="2">
    <source>
        <dbReference type="EMBL" id="SDH68765.1"/>
    </source>
</evidence>
<feature type="compositionally biased region" description="Low complexity" evidence="1">
    <location>
        <begin position="1"/>
        <end position="15"/>
    </location>
</feature>
<organism evidence="2 3">
    <name type="scientific">Alteribacillus bidgolensis</name>
    <dbReference type="NCBI Taxonomy" id="930129"/>
    <lineage>
        <taxon>Bacteria</taxon>
        <taxon>Bacillati</taxon>
        <taxon>Bacillota</taxon>
        <taxon>Bacilli</taxon>
        <taxon>Bacillales</taxon>
        <taxon>Bacillaceae</taxon>
        <taxon>Alteribacillus</taxon>
    </lineage>
</organism>
<name>A0A1G8EFS2_9BACI</name>
<accession>A0A1G8EFS2</accession>
<evidence type="ECO:0008006" key="4">
    <source>
        <dbReference type="Google" id="ProtNLM"/>
    </source>
</evidence>
<reference evidence="2 3" key="1">
    <citation type="submission" date="2016-10" db="EMBL/GenBank/DDBJ databases">
        <authorList>
            <person name="de Groot N.N."/>
        </authorList>
    </citation>
    <scope>NUCLEOTIDE SEQUENCE [LARGE SCALE GENOMIC DNA]</scope>
    <source>
        <strain evidence="3">P4B,CCM 7963,CECT 7998,DSM 25260,IBRC-M 10614,KCTC 13821</strain>
    </source>
</reference>
<proteinExistence type="predicted"/>
<dbReference type="AlphaFoldDB" id="A0A1G8EFS2"/>
<gene>
    <name evidence="2" type="ORF">SAMN05216352_102209</name>
</gene>